<comment type="subcellular location">
    <subcellularLocation>
        <location evidence="1">Cell inner membrane</location>
        <topology evidence="1">Multi-pass membrane protein</topology>
    </subcellularLocation>
</comment>
<organism evidence="10 11">
    <name type="scientific">Sinisalibacter lacisalsi</name>
    <dbReference type="NCBI Taxonomy" id="1526570"/>
    <lineage>
        <taxon>Bacteria</taxon>
        <taxon>Pseudomonadati</taxon>
        <taxon>Pseudomonadota</taxon>
        <taxon>Alphaproteobacteria</taxon>
        <taxon>Rhodobacterales</taxon>
        <taxon>Roseobacteraceae</taxon>
        <taxon>Sinisalibacter</taxon>
    </lineage>
</organism>
<evidence type="ECO:0000256" key="7">
    <source>
        <dbReference type="ARBA" id="ARBA00023136"/>
    </source>
</evidence>
<evidence type="ECO:0000256" key="4">
    <source>
        <dbReference type="ARBA" id="ARBA00022519"/>
    </source>
</evidence>
<evidence type="ECO:0000256" key="6">
    <source>
        <dbReference type="ARBA" id="ARBA00022989"/>
    </source>
</evidence>
<dbReference type="RefSeq" id="WP_188527194.1">
    <property type="nucleotide sequence ID" value="NZ_BMGI01000002.1"/>
</dbReference>
<evidence type="ECO:0000256" key="1">
    <source>
        <dbReference type="ARBA" id="ARBA00004429"/>
    </source>
</evidence>
<feature type="transmembrane region" description="Helical" evidence="9">
    <location>
        <begin position="121"/>
        <end position="142"/>
    </location>
</feature>
<dbReference type="Proteomes" id="UP000617355">
    <property type="component" value="Unassembled WGS sequence"/>
</dbReference>
<keyword evidence="3" id="KW-1003">Cell membrane</keyword>
<feature type="transmembrane region" description="Helical" evidence="9">
    <location>
        <begin position="51"/>
        <end position="71"/>
    </location>
</feature>
<evidence type="ECO:0000313" key="11">
    <source>
        <dbReference type="Proteomes" id="UP000617355"/>
    </source>
</evidence>
<accession>A0ABQ1QLU0</accession>
<evidence type="ECO:0000256" key="9">
    <source>
        <dbReference type="SAM" id="Phobius"/>
    </source>
</evidence>
<comment type="similarity">
    <text evidence="8">Belongs to the TsuA/YedE (TC 9.B.102) family.</text>
</comment>
<evidence type="ECO:0000256" key="3">
    <source>
        <dbReference type="ARBA" id="ARBA00022475"/>
    </source>
</evidence>
<comment type="caution">
    <text evidence="10">The sequence shown here is derived from an EMBL/GenBank/DDBJ whole genome shotgun (WGS) entry which is preliminary data.</text>
</comment>
<reference evidence="11" key="1">
    <citation type="journal article" date="2019" name="Int. J. Syst. Evol. Microbiol.">
        <title>The Global Catalogue of Microorganisms (GCM) 10K type strain sequencing project: providing services to taxonomists for standard genome sequencing and annotation.</title>
        <authorList>
            <consortium name="The Broad Institute Genomics Platform"/>
            <consortium name="The Broad Institute Genome Sequencing Center for Infectious Disease"/>
            <person name="Wu L."/>
            <person name="Ma J."/>
        </authorList>
    </citation>
    <scope>NUCLEOTIDE SEQUENCE [LARGE SCALE GENOMIC DNA]</scope>
    <source>
        <strain evidence="11">CGMCC 1.12922</strain>
    </source>
</reference>
<keyword evidence="2" id="KW-0813">Transport</keyword>
<dbReference type="PANTHER" id="PTHR30574">
    <property type="entry name" value="INNER MEMBRANE PROTEIN YEDE"/>
    <property type="match status" value="1"/>
</dbReference>
<keyword evidence="7 9" id="KW-0472">Membrane</keyword>
<sequence length="145" mass="14645">MIETTFTPVSAAAGGAMIGMATVMLLALRGNVFGATGILAGFLSPSSSSDWAWRAAILAGLVSGPAAYFAFAGEMPAVEVPVAPWMVLVGGFLVGLGVTFGSGCTSGHGICGLARGARRSLVATTTFMITTGLTVYAVRHIWGGM</sequence>
<keyword evidence="6 9" id="KW-1133">Transmembrane helix</keyword>
<protein>
    <recommendedName>
        <fullName evidence="12">YeeE/YedE family protein</fullName>
    </recommendedName>
</protein>
<dbReference type="EMBL" id="BMGI01000002">
    <property type="protein sequence ID" value="GGD33474.1"/>
    <property type="molecule type" value="Genomic_DNA"/>
</dbReference>
<dbReference type="InterPro" id="IPR007272">
    <property type="entry name" value="Sulf_transp_TsuA/YedE"/>
</dbReference>
<evidence type="ECO:0000256" key="2">
    <source>
        <dbReference type="ARBA" id="ARBA00022448"/>
    </source>
</evidence>
<proteinExistence type="inferred from homology"/>
<evidence type="ECO:0000256" key="8">
    <source>
        <dbReference type="ARBA" id="ARBA00035655"/>
    </source>
</evidence>
<evidence type="ECO:0000256" key="5">
    <source>
        <dbReference type="ARBA" id="ARBA00022692"/>
    </source>
</evidence>
<evidence type="ECO:0008006" key="12">
    <source>
        <dbReference type="Google" id="ProtNLM"/>
    </source>
</evidence>
<evidence type="ECO:0000313" key="10">
    <source>
        <dbReference type="EMBL" id="GGD33474.1"/>
    </source>
</evidence>
<gene>
    <name evidence="10" type="ORF">GCM10011358_16930</name>
</gene>
<name>A0ABQ1QLU0_9RHOB</name>
<dbReference type="PANTHER" id="PTHR30574:SF1">
    <property type="entry name" value="SULPHUR TRANSPORT DOMAIN-CONTAINING PROTEIN"/>
    <property type="match status" value="1"/>
</dbReference>
<keyword evidence="11" id="KW-1185">Reference proteome</keyword>
<feature type="transmembrane region" description="Helical" evidence="9">
    <location>
        <begin position="83"/>
        <end position="100"/>
    </location>
</feature>
<keyword evidence="4" id="KW-0997">Cell inner membrane</keyword>
<feature type="transmembrane region" description="Helical" evidence="9">
    <location>
        <begin position="12"/>
        <end position="39"/>
    </location>
</feature>
<keyword evidence="5 9" id="KW-0812">Transmembrane</keyword>